<organism evidence="1 2">
    <name type="scientific">Paenibacillus solanacearum</name>
    <dbReference type="NCBI Taxonomy" id="2048548"/>
    <lineage>
        <taxon>Bacteria</taxon>
        <taxon>Bacillati</taxon>
        <taxon>Bacillota</taxon>
        <taxon>Bacilli</taxon>
        <taxon>Bacillales</taxon>
        <taxon>Paenibacillaceae</taxon>
        <taxon>Paenibacillus</taxon>
    </lineage>
</organism>
<comment type="caution">
    <text evidence="1">The sequence shown here is derived from an EMBL/GenBank/DDBJ whole genome shotgun (WGS) entry which is preliminary data.</text>
</comment>
<dbReference type="AlphaFoldDB" id="A0A916K1Z7"/>
<proteinExistence type="predicted"/>
<dbReference type="RefSeq" id="WP_218092205.1">
    <property type="nucleotide sequence ID" value="NZ_CAJVAS010000008.1"/>
</dbReference>
<sequence>MAIDRKALVSRHNPSARGILPLSPLAVGNGEFAFTADVTGLQTFPEAYDVPLGTQSQWGWHSSGGRDAWSLDDVRMQHADAQTSSGGYPVHAEDREEPYHWLRQNPHRLQLGQIGFVFRDASGDVVPHDGVTNAEQTLDMWSGILHSRYNVMGREVTVRTAVHPDADQLAVRVDSPLLAEGRLDITIRFPAPGMTDRSWEKTIGLNWGEPDSHATVLRSNTDHEAVVDRSMDEDGYRLALHWSQGKLRQTGPHSLLLEGRGEHSSLSFVAGFVPSGRLASLVSVQETMEASQAYWEQFWMNGGVVELADSRDPRALELERRIVLSQFVLAIHSAGSIPPQETGLLYNSWFGKPHLEMHWWHAFHFPLWGRAYLLKRSMDWYRDILPAARELARFQGYEGARWPKMVGPEGKQSPSPVATLLIWQQPHPIAMAELLYLSEPTQETLELYGDIVRESADFMASFARWDEAGQRYVLGPPVIPAQENHKAATTWNPTYELEYWRHALELACLWARRQGLPANPKWRDVIDRLSALPQQDGVYLAHENAPDTYTAKNHDHPSMLGALGMLPGVMIDPKVMRQTLRKVLESWRWDTTWGWDFPMAAMTAARLGDGALAVDMLLFETTKNTYLPNGHNYLSRRLSAYLPGNGGLLIAIAMMAAGWQNGPDQHAPGFPNDGSWTVRHEGLHAWM</sequence>
<keyword evidence="2" id="KW-1185">Reference proteome</keyword>
<dbReference type="EMBL" id="CAJVAS010000008">
    <property type="protein sequence ID" value="CAG7622435.1"/>
    <property type="molecule type" value="Genomic_DNA"/>
</dbReference>
<evidence type="ECO:0000313" key="1">
    <source>
        <dbReference type="EMBL" id="CAG7622435.1"/>
    </source>
</evidence>
<dbReference type="Proteomes" id="UP000693672">
    <property type="component" value="Unassembled WGS sequence"/>
</dbReference>
<name>A0A916K1Z7_9BACL</name>
<gene>
    <name evidence="1" type="ORF">PAESOLCIP111_02426</name>
</gene>
<evidence type="ECO:0008006" key="3">
    <source>
        <dbReference type="Google" id="ProtNLM"/>
    </source>
</evidence>
<evidence type="ECO:0000313" key="2">
    <source>
        <dbReference type="Proteomes" id="UP000693672"/>
    </source>
</evidence>
<accession>A0A916K1Z7</accession>
<reference evidence="1" key="1">
    <citation type="submission" date="2021-06" db="EMBL/GenBank/DDBJ databases">
        <authorList>
            <person name="Criscuolo A."/>
        </authorList>
    </citation>
    <scope>NUCLEOTIDE SEQUENCE</scope>
    <source>
        <strain evidence="1">CIP111600</strain>
    </source>
</reference>
<protein>
    <recommendedName>
        <fullName evidence="3">Glycoside hydrolase family 65</fullName>
    </recommendedName>
</protein>